<comment type="caution">
    <text evidence="1">The sequence shown here is derived from an EMBL/GenBank/DDBJ whole genome shotgun (WGS) entry which is preliminary data.</text>
</comment>
<proteinExistence type="predicted"/>
<evidence type="ECO:0008006" key="3">
    <source>
        <dbReference type="Google" id="ProtNLM"/>
    </source>
</evidence>
<evidence type="ECO:0000313" key="1">
    <source>
        <dbReference type="EMBL" id="MFB9769130.1"/>
    </source>
</evidence>
<keyword evidence="2" id="KW-1185">Reference proteome</keyword>
<dbReference type="Proteomes" id="UP001589691">
    <property type="component" value="Unassembled WGS sequence"/>
</dbReference>
<organism evidence="1 2">
    <name type="scientific">Lactiplantibacillus modestisalitolerans</name>
    <dbReference type="NCBI Taxonomy" id="1457219"/>
    <lineage>
        <taxon>Bacteria</taxon>
        <taxon>Bacillati</taxon>
        <taxon>Bacillota</taxon>
        <taxon>Bacilli</taxon>
        <taxon>Lactobacillales</taxon>
        <taxon>Lactobacillaceae</taxon>
        <taxon>Lactiplantibacillus</taxon>
    </lineage>
</organism>
<reference evidence="1 2" key="1">
    <citation type="submission" date="2024-09" db="EMBL/GenBank/DDBJ databases">
        <authorList>
            <person name="Sun Q."/>
            <person name="Mori K."/>
        </authorList>
    </citation>
    <scope>NUCLEOTIDE SEQUENCE [LARGE SCALE GENOMIC DNA]</scope>
    <source>
        <strain evidence="1 2">TBRC 4576</strain>
    </source>
</reference>
<protein>
    <recommendedName>
        <fullName evidence="3">Apea-like HEPN domain-containing protein</fullName>
    </recommendedName>
</protein>
<evidence type="ECO:0000313" key="2">
    <source>
        <dbReference type="Proteomes" id="UP001589691"/>
    </source>
</evidence>
<dbReference type="EMBL" id="JBHLZY010000009">
    <property type="protein sequence ID" value="MFB9769130.1"/>
    <property type="molecule type" value="Genomic_DNA"/>
</dbReference>
<accession>A0ABV5WSJ9</accession>
<gene>
    <name evidence="1" type="ORF">ACFFLI_04470</name>
</gene>
<name>A0ABV5WSJ9_9LACO</name>
<dbReference type="RefSeq" id="WP_137642392.1">
    <property type="nucleotide sequence ID" value="NZ_BJEA01000008.1"/>
</dbReference>
<sequence length="481" mass="55797">MNNLSLSIQKFCKSGFKDNDAMNESLKLYENLNSGEKKLCEEKMYTIFRGKFDQCYTAAQYDKALKWLNKTKENPRFAKELTNNKAHFLVEAVKTLLMLYLENRDEKLLIDAKELFFDIKTSELENDTLKEIFEEDQAIISDVKHEFLWTRTSFLVPIALKTIENEVSIDIPYKNDKLHAVVSVRREGLNGNSASVSKLKDRDSVINSSKWTIWLNKYLSCEVTSEYDDTATVMQFYACNIVNRIIDAYREQTGEYWIKSIYPAMISGHSIEYGVGDKTIRKIPFFDHGKYQLSTQPISVNLESEYIRKKMPLYKLLLMEAKSYLLVGALRECVISLNSAFENFTYVVVCSSIVANSNGEYAQNFYLKVQQYQDYFLHDYLTEDEYADAVKKGIVKAHGMSMYAIYKIFHKIFNNYIHDFSKTKLNKLISVIRAGRNEITHGNPEFTEVNAKQIKRQITTFEELINFVQNTITEANVVSNK</sequence>